<evidence type="ECO:0000256" key="11">
    <source>
        <dbReference type="ARBA" id="ARBA00023284"/>
    </source>
</evidence>
<feature type="transmembrane region" description="Helical" evidence="12">
    <location>
        <begin position="12"/>
        <end position="32"/>
    </location>
</feature>
<evidence type="ECO:0000256" key="6">
    <source>
        <dbReference type="ARBA" id="ARBA00022824"/>
    </source>
</evidence>
<evidence type="ECO:0000256" key="1">
    <source>
        <dbReference type="ARBA" id="ARBA00004477"/>
    </source>
</evidence>
<evidence type="ECO:0000256" key="10">
    <source>
        <dbReference type="ARBA" id="ARBA00023157"/>
    </source>
</evidence>
<evidence type="ECO:0000256" key="7">
    <source>
        <dbReference type="ARBA" id="ARBA00022989"/>
    </source>
</evidence>
<evidence type="ECO:0000313" key="14">
    <source>
        <dbReference type="EMBL" id="VVC89297.1"/>
    </source>
</evidence>
<dbReference type="EMBL" id="FZQP02000515">
    <property type="protein sequence ID" value="VVC89297.1"/>
    <property type="molecule type" value="Genomic_DNA"/>
</dbReference>
<feature type="transmembrane region" description="Helical" evidence="12">
    <location>
        <begin position="131"/>
        <end position="151"/>
    </location>
</feature>
<keyword evidence="15" id="KW-1185">Reference proteome</keyword>
<keyword evidence="11" id="KW-0676">Redox-active center</keyword>
<evidence type="ECO:0000256" key="2">
    <source>
        <dbReference type="ARBA" id="ARBA00006214"/>
    </source>
</evidence>
<dbReference type="AlphaFoldDB" id="A0A5E4PT35"/>
<keyword evidence="4 12" id="KW-0812">Transmembrane</keyword>
<protein>
    <recommendedName>
        <fullName evidence="3">vitamin-K-epoxide reductase (warfarin-sensitive)</fullName>
        <ecNumber evidence="3">1.17.4.4</ecNumber>
    </recommendedName>
</protein>
<dbReference type="PANTHER" id="PTHR14519:SF8">
    <property type="entry name" value="VITAMIN K EPOXIDE REDUCTASE COMPLEX SUBUNIT 1"/>
    <property type="match status" value="1"/>
</dbReference>
<organism evidence="14 15">
    <name type="scientific">Leptidea sinapis</name>
    <dbReference type="NCBI Taxonomy" id="189913"/>
    <lineage>
        <taxon>Eukaryota</taxon>
        <taxon>Metazoa</taxon>
        <taxon>Ecdysozoa</taxon>
        <taxon>Arthropoda</taxon>
        <taxon>Hexapoda</taxon>
        <taxon>Insecta</taxon>
        <taxon>Pterygota</taxon>
        <taxon>Neoptera</taxon>
        <taxon>Endopterygota</taxon>
        <taxon>Lepidoptera</taxon>
        <taxon>Glossata</taxon>
        <taxon>Ditrysia</taxon>
        <taxon>Papilionoidea</taxon>
        <taxon>Pieridae</taxon>
        <taxon>Dismorphiinae</taxon>
        <taxon>Leptidea</taxon>
    </lineage>
</organism>
<keyword evidence="7 12" id="KW-1133">Transmembrane helix</keyword>
<evidence type="ECO:0000259" key="13">
    <source>
        <dbReference type="SMART" id="SM00756"/>
    </source>
</evidence>
<feature type="transmembrane region" description="Helical" evidence="12">
    <location>
        <begin position="107"/>
        <end position="125"/>
    </location>
</feature>
<sequence length="161" mass="17931">MFNRFAMAVQRINRLTIVAAIVGILVSTYALYVEMAAEANPTYKALCDISERASCSKVLTSKYSKGFGFAAEGSALKVPNCVYGIIFYCLMIFLSTFNHTIAGNLQLLLCSTSLLTCLYLAYLLAFVLKDFCVVCVSTYFVNISITILVYMKRKTIMNKQK</sequence>
<evidence type="ECO:0000256" key="12">
    <source>
        <dbReference type="SAM" id="Phobius"/>
    </source>
</evidence>
<comment type="subcellular location">
    <subcellularLocation>
        <location evidence="1">Endoplasmic reticulum membrane</location>
        <topology evidence="1">Multi-pass membrane protein</topology>
    </subcellularLocation>
</comment>
<dbReference type="Pfam" id="PF07884">
    <property type="entry name" value="VKOR"/>
    <property type="match status" value="1"/>
</dbReference>
<gene>
    <name evidence="14" type="ORF">LSINAPIS_LOCUS2457</name>
</gene>
<evidence type="ECO:0000256" key="4">
    <source>
        <dbReference type="ARBA" id="ARBA00022692"/>
    </source>
</evidence>
<evidence type="ECO:0000256" key="8">
    <source>
        <dbReference type="ARBA" id="ARBA00023002"/>
    </source>
</evidence>
<keyword evidence="9 12" id="KW-0472">Membrane</keyword>
<dbReference type="GO" id="GO:0042373">
    <property type="term" value="P:vitamin K metabolic process"/>
    <property type="evidence" value="ECO:0007669"/>
    <property type="project" value="InterPro"/>
</dbReference>
<comment type="similarity">
    <text evidence="2">Belongs to the VKOR family.</text>
</comment>
<dbReference type="CDD" id="cd12917">
    <property type="entry name" value="VKOR_euk"/>
    <property type="match status" value="1"/>
</dbReference>
<evidence type="ECO:0000256" key="9">
    <source>
        <dbReference type="ARBA" id="ARBA00023136"/>
    </source>
</evidence>
<evidence type="ECO:0000256" key="5">
    <source>
        <dbReference type="ARBA" id="ARBA00022719"/>
    </source>
</evidence>
<dbReference type="Proteomes" id="UP000324832">
    <property type="component" value="Unassembled WGS sequence"/>
</dbReference>
<keyword evidence="5" id="KW-0874">Quinone</keyword>
<dbReference type="InterPro" id="IPR042406">
    <property type="entry name" value="VKORC1/VKORC1L1"/>
</dbReference>
<keyword evidence="10" id="KW-1015">Disulfide bond</keyword>
<dbReference type="PANTHER" id="PTHR14519">
    <property type="entry name" value="VITAMIN K EPOXIDE REDUCTASE COMPLEX, SUBUNIT 1"/>
    <property type="match status" value="1"/>
</dbReference>
<dbReference type="Gene3D" id="1.20.1440.130">
    <property type="entry name" value="VKOR domain"/>
    <property type="match status" value="1"/>
</dbReference>
<feature type="transmembrane region" description="Helical" evidence="12">
    <location>
        <begin position="82"/>
        <end position="100"/>
    </location>
</feature>
<name>A0A5E4PT35_9NEOP</name>
<keyword evidence="8" id="KW-0560">Oxidoreductase</keyword>
<dbReference type="GO" id="GO:0005789">
    <property type="term" value="C:endoplasmic reticulum membrane"/>
    <property type="evidence" value="ECO:0007669"/>
    <property type="project" value="UniProtKB-SubCell"/>
</dbReference>
<dbReference type="EC" id="1.17.4.4" evidence="3"/>
<dbReference type="SMART" id="SM00756">
    <property type="entry name" value="VKc"/>
    <property type="match status" value="1"/>
</dbReference>
<evidence type="ECO:0000313" key="15">
    <source>
        <dbReference type="Proteomes" id="UP000324832"/>
    </source>
</evidence>
<dbReference type="InterPro" id="IPR012932">
    <property type="entry name" value="VKOR"/>
</dbReference>
<accession>A0A5E4PT35</accession>
<feature type="domain" description="Vitamin K epoxide reductase" evidence="13">
    <location>
        <begin position="9"/>
        <end position="153"/>
    </location>
</feature>
<evidence type="ECO:0000256" key="3">
    <source>
        <dbReference type="ARBA" id="ARBA00012278"/>
    </source>
</evidence>
<dbReference type="GO" id="GO:0047057">
    <property type="term" value="F:vitamin-K-epoxide reductase (warfarin-sensitive) activity"/>
    <property type="evidence" value="ECO:0007669"/>
    <property type="project" value="UniProtKB-EC"/>
</dbReference>
<dbReference type="InterPro" id="IPR038354">
    <property type="entry name" value="VKOR_sf"/>
</dbReference>
<dbReference type="GO" id="GO:0048038">
    <property type="term" value="F:quinone binding"/>
    <property type="evidence" value="ECO:0007669"/>
    <property type="project" value="UniProtKB-KW"/>
</dbReference>
<keyword evidence="6" id="KW-0256">Endoplasmic reticulum</keyword>
<reference evidence="14 15" key="1">
    <citation type="submission" date="2017-07" db="EMBL/GenBank/DDBJ databases">
        <authorList>
            <person name="Talla V."/>
            <person name="Backstrom N."/>
        </authorList>
    </citation>
    <scope>NUCLEOTIDE SEQUENCE [LARGE SCALE GENOMIC DNA]</scope>
</reference>
<proteinExistence type="inferred from homology"/>